<proteinExistence type="predicted"/>
<dbReference type="InterPro" id="IPR041577">
    <property type="entry name" value="RT_RNaseH_2"/>
</dbReference>
<feature type="region of interest" description="Disordered" evidence="1">
    <location>
        <begin position="48"/>
        <end position="86"/>
    </location>
</feature>
<evidence type="ECO:0000313" key="5">
    <source>
        <dbReference type="Proteomes" id="UP001227230"/>
    </source>
</evidence>
<evidence type="ECO:0000256" key="1">
    <source>
        <dbReference type="SAM" id="MobiDB-lite"/>
    </source>
</evidence>
<dbReference type="Proteomes" id="UP001227230">
    <property type="component" value="Chromosome 18"/>
</dbReference>
<dbReference type="InterPro" id="IPR043502">
    <property type="entry name" value="DNA/RNA_pol_sf"/>
</dbReference>
<evidence type="ECO:0000259" key="3">
    <source>
        <dbReference type="Pfam" id="PF17919"/>
    </source>
</evidence>
<dbReference type="InterPro" id="IPR000477">
    <property type="entry name" value="RT_dom"/>
</dbReference>
<feature type="compositionally biased region" description="Basic and acidic residues" evidence="1">
    <location>
        <begin position="61"/>
        <end position="86"/>
    </location>
</feature>
<evidence type="ECO:0008006" key="6">
    <source>
        <dbReference type="Google" id="ProtNLM"/>
    </source>
</evidence>
<feature type="region of interest" description="Disordered" evidence="1">
    <location>
        <begin position="1"/>
        <end position="33"/>
    </location>
</feature>
<gene>
    <name evidence="4" type="ORF">VitviT2T_028162</name>
</gene>
<dbReference type="InterPro" id="IPR051320">
    <property type="entry name" value="Viral_Replic_Matur_Polypro"/>
</dbReference>
<dbReference type="SUPFAM" id="SSF56672">
    <property type="entry name" value="DNA/RNA polymerases"/>
    <property type="match status" value="1"/>
</dbReference>
<sequence length="619" mass="70699">MQEKGRFPSQPHQNPKGIHEVETHEGESSQVRDVKALITLRSGKKVELPTPKPYVEEEEEIEKREEIKGKKKDNSKVKEDHDSTVKANQEKVLIKGDVMKKHTPPPFPQALHGKKGIRNASEILEVLRQVKVNIPLLDMIKQVLTYAKFLKDLCTIKRGLNVNKKAFLTEPSVYKQLGLGELKTTSITLSLADRSVKIPRGIIEDVLVQVDNFYYPVDFVALDTDPIVKETNYVPIILRRSFLATSNAVINCRNGLMQLTFGNMTLELNIFYMSKNPITPEEEGGLEEVCIIDTLVEEHCNQKMQDKLNESLGDLEEGLPEPSDVCAALQGWSRREEILPLFNKEKAQEAVKEETLKLNLKPLPTELKYTYLEKNRKCPVVISSSLTTPQEMYLLEVLKRRMPFGLCNAPATFQRCVLSIFNDMVERIMEVFMDDITIYGSTFEECLVNLEAVLNRCIEKDLVLNWEKCHFMVQQGIVLGHIISEKGIEVDKAKVELIVKLPSPTTIKGVRQFLGHVGFYRRFIKDFSKLSKPFYELLAKDAKFVWDERCQSSFDQLKQFLTTAPIVRAPNWQLPFQVMCDDSDFAIGVVLGQREDGKPYVIYHASKTLNEAQRNYTTT</sequence>
<dbReference type="Pfam" id="PF00078">
    <property type="entry name" value="RVT_1"/>
    <property type="match status" value="1"/>
</dbReference>
<dbReference type="PANTHER" id="PTHR33064:SF39">
    <property type="match status" value="1"/>
</dbReference>
<feature type="domain" description="Reverse transcriptase" evidence="2">
    <location>
        <begin position="398"/>
        <end position="483"/>
    </location>
</feature>
<dbReference type="EMBL" id="CP126665">
    <property type="protein sequence ID" value="WKA10597.1"/>
    <property type="molecule type" value="Genomic_DNA"/>
</dbReference>
<feature type="domain" description="Reverse transcriptase/retrotransposon-derived protein RNase H-like" evidence="3">
    <location>
        <begin position="546"/>
        <end position="619"/>
    </location>
</feature>
<dbReference type="InterPro" id="IPR043128">
    <property type="entry name" value="Rev_trsase/Diguanyl_cyclase"/>
</dbReference>
<dbReference type="Gene3D" id="2.40.70.10">
    <property type="entry name" value="Acid Proteases"/>
    <property type="match status" value="1"/>
</dbReference>
<feature type="compositionally biased region" description="Basic and acidic residues" evidence="1">
    <location>
        <begin position="17"/>
        <end position="33"/>
    </location>
</feature>
<accession>A0ABY9DT55</accession>
<dbReference type="Gene3D" id="3.30.70.270">
    <property type="match status" value="2"/>
</dbReference>
<evidence type="ECO:0000313" key="4">
    <source>
        <dbReference type="EMBL" id="WKA10597.1"/>
    </source>
</evidence>
<dbReference type="PANTHER" id="PTHR33064">
    <property type="entry name" value="POL PROTEIN"/>
    <property type="match status" value="1"/>
</dbReference>
<protein>
    <recommendedName>
        <fullName evidence="6">Retrovirus-related Pol polyprotein from transposon 17.6</fullName>
    </recommendedName>
</protein>
<evidence type="ECO:0000259" key="2">
    <source>
        <dbReference type="Pfam" id="PF00078"/>
    </source>
</evidence>
<name>A0ABY9DT55_VITVI</name>
<keyword evidence="5" id="KW-1185">Reference proteome</keyword>
<reference evidence="4 5" key="1">
    <citation type="journal article" date="2023" name="Hortic Res">
        <title>The complete reference genome for grapevine (Vitis vinifera L.) genetics and breeding.</title>
        <authorList>
            <person name="Shi X."/>
            <person name="Cao S."/>
            <person name="Wang X."/>
            <person name="Huang S."/>
            <person name="Wang Y."/>
            <person name="Liu Z."/>
            <person name="Liu W."/>
            <person name="Leng X."/>
            <person name="Peng Y."/>
            <person name="Wang N."/>
            <person name="Wang Y."/>
            <person name="Ma Z."/>
            <person name="Xu X."/>
            <person name="Zhang F."/>
            <person name="Xue H."/>
            <person name="Zhong H."/>
            <person name="Wang Y."/>
            <person name="Zhang K."/>
            <person name="Velt A."/>
            <person name="Avia K."/>
            <person name="Holtgrawe D."/>
            <person name="Grimplet J."/>
            <person name="Matus J.T."/>
            <person name="Ware D."/>
            <person name="Wu X."/>
            <person name="Wang H."/>
            <person name="Liu C."/>
            <person name="Fang Y."/>
            <person name="Rustenholz C."/>
            <person name="Cheng Z."/>
            <person name="Xiao H."/>
            <person name="Zhou Y."/>
        </authorList>
    </citation>
    <scope>NUCLEOTIDE SEQUENCE [LARGE SCALE GENOMIC DNA]</scope>
    <source>
        <strain evidence="5">cv. Pinot noir / PN40024</strain>
        <tissue evidence="4">Leaf</tissue>
    </source>
</reference>
<dbReference type="Pfam" id="PF17919">
    <property type="entry name" value="RT_RNaseH_2"/>
    <property type="match status" value="1"/>
</dbReference>
<dbReference type="InterPro" id="IPR021109">
    <property type="entry name" value="Peptidase_aspartic_dom_sf"/>
</dbReference>
<dbReference type="CDD" id="cd01647">
    <property type="entry name" value="RT_LTR"/>
    <property type="match status" value="1"/>
</dbReference>
<organism evidence="4 5">
    <name type="scientific">Vitis vinifera</name>
    <name type="common">Grape</name>
    <dbReference type="NCBI Taxonomy" id="29760"/>
    <lineage>
        <taxon>Eukaryota</taxon>
        <taxon>Viridiplantae</taxon>
        <taxon>Streptophyta</taxon>
        <taxon>Embryophyta</taxon>
        <taxon>Tracheophyta</taxon>
        <taxon>Spermatophyta</taxon>
        <taxon>Magnoliopsida</taxon>
        <taxon>eudicotyledons</taxon>
        <taxon>Gunneridae</taxon>
        <taxon>Pentapetalae</taxon>
        <taxon>rosids</taxon>
        <taxon>Vitales</taxon>
        <taxon>Vitaceae</taxon>
        <taxon>Viteae</taxon>
        <taxon>Vitis</taxon>
    </lineage>
</organism>